<keyword evidence="1" id="KW-0539">Nucleus</keyword>
<dbReference type="InterPro" id="IPR009072">
    <property type="entry name" value="Histone-fold"/>
</dbReference>
<evidence type="ECO:0000313" key="3">
    <source>
        <dbReference type="Proteomes" id="UP000887116"/>
    </source>
</evidence>
<keyword evidence="3" id="KW-1185">Reference proteome</keyword>
<dbReference type="OrthoDB" id="9419637at2759"/>
<keyword evidence="1" id="KW-0238">DNA-binding</keyword>
<protein>
    <recommendedName>
        <fullName evidence="1">Histone H2A</fullName>
    </recommendedName>
</protein>
<gene>
    <name evidence="2" type="ORF">TNCT_264551</name>
</gene>
<dbReference type="Proteomes" id="UP000887116">
    <property type="component" value="Unassembled WGS sequence"/>
</dbReference>
<keyword evidence="1" id="KW-0544">Nucleosome core</keyword>
<keyword evidence="1" id="KW-0158">Chromosome</keyword>
<evidence type="ECO:0000256" key="1">
    <source>
        <dbReference type="RuleBase" id="RU003767"/>
    </source>
</evidence>
<accession>A0A8X6H9T8</accession>
<comment type="similarity">
    <text evidence="1">Belongs to the histone H2A family.</text>
</comment>
<dbReference type="GO" id="GO:0030527">
    <property type="term" value="F:structural constituent of chromatin"/>
    <property type="evidence" value="ECO:0007669"/>
    <property type="project" value="InterPro"/>
</dbReference>
<organism evidence="2 3">
    <name type="scientific">Trichonephila clavata</name>
    <name type="common">Joro spider</name>
    <name type="synonym">Nephila clavata</name>
    <dbReference type="NCBI Taxonomy" id="2740835"/>
    <lineage>
        <taxon>Eukaryota</taxon>
        <taxon>Metazoa</taxon>
        <taxon>Ecdysozoa</taxon>
        <taxon>Arthropoda</taxon>
        <taxon>Chelicerata</taxon>
        <taxon>Arachnida</taxon>
        <taxon>Araneae</taxon>
        <taxon>Araneomorphae</taxon>
        <taxon>Entelegynae</taxon>
        <taxon>Araneoidea</taxon>
        <taxon>Nephilidae</taxon>
        <taxon>Trichonephila</taxon>
    </lineage>
</organism>
<sequence>RPNEGKSRSRLSRAGQKCRFCHIERLLKKGNYAERVTKNAPIYLAAVLDYLVAKVLEPAGDIARANLWNRILPRHLQIAFDTEEELDKLIYELPMSLDDVLQISKMFLLPPITEKKA</sequence>
<comment type="subcellular location">
    <subcellularLocation>
        <location evidence="1">Nucleus</location>
    </subcellularLocation>
</comment>
<dbReference type="SUPFAM" id="SSF47113">
    <property type="entry name" value="Histone-fold"/>
    <property type="match status" value="1"/>
</dbReference>
<dbReference type="PRINTS" id="PR00620">
    <property type="entry name" value="HISTONEH2A"/>
</dbReference>
<reference evidence="2" key="1">
    <citation type="submission" date="2020-07" db="EMBL/GenBank/DDBJ databases">
        <title>Multicomponent nature underlies the extraordinary mechanical properties of spider dragline silk.</title>
        <authorList>
            <person name="Kono N."/>
            <person name="Nakamura H."/>
            <person name="Mori M."/>
            <person name="Yoshida Y."/>
            <person name="Ohtoshi R."/>
            <person name="Malay A.D."/>
            <person name="Moran D.A.P."/>
            <person name="Tomita M."/>
            <person name="Numata K."/>
            <person name="Arakawa K."/>
        </authorList>
    </citation>
    <scope>NUCLEOTIDE SEQUENCE</scope>
</reference>
<dbReference type="EMBL" id="BMAO01030723">
    <property type="protein sequence ID" value="GFQ69902.1"/>
    <property type="molecule type" value="Genomic_DNA"/>
</dbReference>
<name>A0A8X6H9T8_TRICU</name>
<dbReference type="SMART" id="SM00414">
    <property type="entry name" value="H2A"/>
    <property type="match status" value="1"/>
</dbReference>
<dbReference type="Gene3D" id="1.10.20.10">
    <property type="entry name" value="Histone, subunit A"/>
    <property type="match status" value="1"/>
</dbReference>
<dbReference type="GO" id="GO:0003677">
    <property type="term" value="F:DNA binding"/>
    <property type="evidence" value="ECO:0007669"/>
    <property type="project" value="UniProtKB-KW"/>
</dbReference>
<evidence type="ECO:0000313" key="2">
    <source>
        <dbReference type="EMBL" id="GFQ69902.1"/>
    </source>
</evidence>
<dbReference type="CDD" id="cd00074">
    <property type="entry name" value="HFD_H2A"/>
    <property type="match status" value="1"/>
</dbReference>
<dbReference type="GO" id="GO:0000786">
    <property type="term" value="C:nucleosome"/>
    <property type="evidence" value="ECO:0007669"/>
    <property type="project" value="UniProtKB-KW"/>
</dbReference>
<dbReference type="PANTHER" id="PTHR23430">
    <property type="entry name" value="HISTONE H2A"/>
    <property type="match status" value="1"/>
</dbReference>
<comment type="caution">
    <text evidence="2">The sequence shown here is derived from an EMBL/GenBank/DDBJ whole genome shotgun (WGS) entry which is preliminary data.</text>
</comment>
<feature type="non-terminal residue" evidence="2">
    <location>
        <position position="1"/>
    </location>
</feature>
<dbReference type="AlphaFoldDB" id="A0A8X6H9T8"/>
<dbReference type="GO" id="GO:0046982">
    <property type="term" value="F:protein heterodimerization activity"/>
    <property type="evidence" value="ECO:0007669"/>
    <property type="project" value="InterPro"/>
</dbReference>
<dbReference type="InterPro" id="IPR002119">
    <property type="entry name" value="Histone_H2A"/>
</dbReference>
<comment type="subunit">
    <text evidence="1">The nucleosome is a histone octamer containing two molecules each of H2A, H2B, H3 and H4 assembled in one H3-H4 heterotetramer and two H2A-H2B heterodimers. The octamer wraps approximately 147 bp of DNA.</text>
</comment>
<proteinExistence type="inferred from homology"/>
<dbReference type="GO" id="GO:0005634">
    <property type="term" value="C:nucleus"/>
    <property type="evidence" value="ECO:0007669"/>
    <property type="project" value="UniProtKB-SubCell"/>
</dbReference>